<keyword evidence="1" id="KW-0472">Membrane</keyword>
<feature type="transmembrane region" description="Helical" evidence="1">
    <location>
        <begin position="75"/>
        <end position="98"/>
    </location>
</feature>
<reference evidence="2" key="2">
    <citation type="submission" date="2014-07" db="EMBL/GenBank/DDBJ databases">
        <authorList>
            <person name="Hull J."/>
        </authorList>
    </citation>
    <scope>NUCLEOTIDE SEQUENCE</scope>
</reference>
<keyword evidence="1" id="KW-1133">Transmembrane helix</keyword>
<evidence type="ECO:0000256" key="1">
    <source>
        <dbReference type="SAM" id="Phobius"/>
    </source>
</evidence>
<dbReference type="AlphaFoldDB" id="A0A0A9Z4D4"/>
<sequence length="328" mass="36610">AARSSFGALLVRSPRPPPVLELRHRSSFPAGSSINAISTRPTMGKREEIYTVHVKCRPDPCQNYPSERAYSSSTVGGLALTHLTLAAVGTTLYTVSYFNSGRYVLIVGDMLGGVFLISGCVLAFIAGVLACKRWYVDRYIRWYFVACLLSTATAFLSAFIAIYGLSVADQVDPWNVFRQLNASSSDSYDFYYHRELHVHILLASVLETIVSLLSVKISWKGIRNTPGKTSLPVRTDGDGGYDVPSEICRPDILENHDKSNYSNVVRELYRLQKSSIFAQDELGNKIMAKFYSVDPTGLPQPESQKEYRERMEKFLASNDQSDKDSQTQ</sequence>
<accession>A0A0A9Z4D4</accession>
<organism evidence="2">
    <name type="scientific">Lygus hesperus</name>
    <name type="common">Western plant bug</name>
    <dbReference type="NCBI Taxonomy" id="30085"/>
    <lineage>
        <taxon>Eukaryota</taxon>
        <taxon>Metazoa</taxon>
        <taxon>Ecdysozoa</taxon>
        <taxon>Arthropoda</taxon>
        <taxon>Hexapoda</taxon>
        <taxon>Insecta</taxon>
        <taxon>Pterygota</taxon>
        <taxon>Neoptera</taxon>
        <taxon>Paraneoptera</taxon>
        <taxon>Hemiptera</taxon>
        <taxon>Heteroptera</taxon>
        <taxon>Panheteroptera</taxon>
        <taxon>Cimicomorpha</taxon>
        <taxon>Miridae</taxon>
        <taxon>Mirini</taxon>
        <taxon>Lygus</taxon>
    </lineage>
</organism>
<evidence type="ECO:0000313" key="2">
    <source>
        <dbReference type="EMBL" id="JAG36650.1"/>
    </source>
</evidence>
<feature type="transmembrane region" description="Helical" evidence="1">
    <location>
        <begin position="196"/>
        <end position="215"/>
    </location>
</feature>
<keyword evidence="1" id="KW-0812">Transmembrane</keyword>
<gene>
    <name evidence="2" type="ORF">CM83_19356</name>
</gene>
<feature type="transmembrane region" description="Helical" evidence="1">
    <location>
        <begin position="142"/>
        <end position="165"/>
    </location>
</feature>
<reference evidence="2" key="1">
    <citation type="journal article" date="2014" name="PLoS ONE">
        <title>Transcriptome-Based Identification of ABC Transporters in the Western Tarnished Plant Bug Lygus hesperus.</title>
        <authorList>
            <person name="Hull J.J."/>
            <person name="Chaney K."/>
            <person name="Geib S.M."/>
            <person name="Fabrick J.A."/>
            <person name="Brent C.S."/>
            <person name="Walsh D."/>
            <person name="Lavine L.C."/>
        </authorList>
    </citation>
    <scope>NUCLEOTIDE SEQUENCE</scope>
</reference>
<proteinExistence type="predicted"/>
<protein>
    <submittedName>
        <fullName evidence="2">Uncharacterized protein</fullName>
    </submittedName>
</protein>
<name>A0A0A9Z4D4_LYGHE</name>
<feature type="non-terminal residue" evidence="2">
    <location>
        <position position="1"/>
    </location>
</feature>
<dbReference type="EMBL" id="GBHO01006954">
    <property type="protein sequence ID" value="JAG36650.1"/>
    <property type="molecule type" value="Transcribed_RNA"/>
</dbReference>
<feature type="transmembrane region" description="Helical" evidence="1">
    <location>
        <begin position="110"/>
        <end position="130"/>
    </location>
</feature>